<evidence type="ECO:0000313" key="3">
    <source>
        <dbReference type="EMBL" id="EFU73940.1"/>
    </source>
</evidence>
<name>E6LFT6_ENTI1</name>
<dbReference type="NCBIfam" id="TIGR01552">
    <property type="entry name" value="phd_fam"/>
    <property type="match status" value="1"/>
</dbReference>
<dbReference type="eggNOG" id="COG2161">
    <property type="taxonomic scope" value="Bacteria"/>
</dbReference>
<dbReference type="OrthoDB" id="2427986at2"/>
<reference evidence="3 4" key="1">
    <citation type="submission" date="2010-12" db="EMBL/GenBank/DDBJ databases">
        <authorList>
            <person name="Muzny D."/>
            <person name="Qin X."/>
            <person name="Deng J."/>
            <person name="Jiang H."/>
            <person name="Liu Y."/>
            <person name="Qu J."/>
            <person name="Song X.-Z."/>
            <person name="Zhang L."/>
            <person name="Thornton R."/>
            <person name="Coyle M."/>
            <person name="Francisco L."/>
            <person name="Jackson L."/>
            <person name="Javaid M."/>
            <person name="Korchina V."/>
            <person name="Kovar C."/>
            <person name="Mata R."/>
            <person name="Mathew T."/>
            <person name="Ngo R."/>
            <person name="Nguyen L."/>
            <person name="Nguyen N."/>
            <person name="Okwuonu G."/>
            <person name="Ongeri F."/>
            <person name="Pham C."/>
            <person name="Simmons D."/>
            <person name="Wilczek-Boney K."/>
            <person name="Hale W."/>
            <person name="Jakkamsetti A."/>
            <person name="Pham P."/>
            <person name="Ruth R."/>
            <person name="San Lucas F."/>
            <person name="Warren J."/>
            <person name="Zhang J."/>
            <person name="Zhao Z."/>
            <person name="Zhou C."/>
            <person name="Zhu D."/>
            <person name="Lee S."/>
            <person name="Bess C."/>
            <person name="Blankenburg K."/>
            <person name="Forbes L."/>
            <person name="Fu Q."/>
            <person name="Gubbala S."/>
            <person name="Hirani K."/>
            <person name="Jayaseelan J.C."/>
            <person name="Lara F."/>
            <person name="Munidasa M."/>
            <person name="Palculict T."/>
            <person name="Patil S."/>
            <person name="Pu L.-L."/>
            <person name="Saada N."/>
            <person name="Tang L."/>
            <person name="Weissenberger G."/>
            <person name="Zhu Y."/>
            <person name="Hemphill L."/>
            <person name="Shang Y."/>
            <person name="Youmans B."/>
            <person name="Ayvaz T."/>
            <person name="Ross M."/>
            <person name="Santibanez J."/>
            <person name="Aqrawi P."/>
            <person name="Gross S."/>
            <person name="Joshi V."/>
            <person name="Fowler G."/>
            <person name="Nazareth L."/>
            <person name="Reid J."/>
            <person name="Worley K."/>
            <person name="Petrosino J."/>
            <person name="Highlander S."/>
            <person name="Gibbs R."/>
        </authorList>
    </citation>
    <scope>NUCLEOTIDE SEQUENCE [LARGE SCALE GENOMIC DNA]</scope>
    <source>
        <strain evidence="4">DSM 15952 / CCUG 50447 / LMG 22039 / TP 1.5</strain>
    </source>
</reference>
<dbReference type="AlphaFoldDB" id="E6LFT6"/>
<organism evidence="3 4">
    <name type="scientific">Enterococcus italicus (strain DSM 15952 / CCUG 50447 / LMG 22039 / TP 1.5)</name>
    <dbReference type="NCBI Taxonomy" id="888064"/>
    <lineage>
        <taxon>Bacteria</taxon>
        <taxon>Bacillati</taxon>
        <taxon>Bacillota</taxon>
        <taxon>Bacilli</taxon>
        <taxon>Lactobacillales</taxon>
        <taxon>Enterococcaceae</taxon>
        <taxon>Enterococcus</taxon>
    </lineage>
</organism>
<proteinExistence type="inferred from homology"/>
<dbReference type="EMBL" id="AEPV01000042">
    <property type="protein sequence ID" value="EFU73940.1"/>
    <property type="molecule type" value="Genomic_DNA"/>
</dbReference>
<comment type="caution">
    <text evidence="3">The sequence shown here is derived from an EMBL/GenBank/DDBJ whole genome shotgun (WGS) entry which is preliminary data.</text>
</comment>
<dbReference type="Pfam" id="PF02604">
    <property type="entry name" value="PhdYeFM_antitox"/>
    <property type="match status" value="1"/>
</dbReference>
<dbReference type="InterPro" id="IPR036165">
    <property type="entry name" value="YefM-like_sf"/>
</dbReference>
<dbReference type="PATRIC" id="fig|888064.11.peg.2008"/>
<evidence type="ECO:0000256" key="1">
    <source>
        <dbReference type="ARBA" id="ARBA00009981"/>
    </source>
</evidence>
<dbReference type="HOGENOM" id="CLU_155837_2_1_9"/>
<evidence type="ECO:0000256" key="2">
    <source>
        <dbReference type="RuleBase" id="RU362080"/>
    </source>
</evidence>
<protein>
    <recommendedName>
        <fullName evidence="2">Antitoxin</fullName>
    </recommendedName>
</protein>
<comment type="function">
    <text evidence="2">Antitoxin component of a type II toxin-antitoxin (TA) system.</text>
</comment>
<sequence>MANRSLNPSSARKDFYKLLKDVNENHTEIEIISDRSGNNAVLIGLDDWRAIQETLFLEQTGTLDAVRAREKDHSGFTDIDEIDWDNL</sequence>
<dbReference type="RefSeq" id="WP_007208244.1">
    <property type="nucleotide sequence ID" value="NZ_GL622241.1"/>
</dbReference>
<comment type="similarity">
    <text evidence="1 2">Belongs to the phD/YefM antitoxin family.</text>
</comment>
<keyword evidence="4" id="KW-1185">Reference proteome</keyword>
<dbReference type="InterPro" id="IPR006442">
    <property type="entry name" value="Antitoxin_Phd/YefM"/>
</dbReference>
<dbReference type="Gene3D" id="3.40.1620.10">
    <property type="entry name" value="YefM-like domain"/>
    <property type="match status" value="1"/>
</dbReference>
<dbReference type="Proteomes" id="UP000010296">
    <property type="component" value="Unassembled WGS sequence"/>
</dbReference>
<evidence type="ECO:0000313" key="4">
    <source>
        <dbReference type="Proteomes" id="UP000010296"/>
    </source>
</evidence>
<dbReference type="STRING" id="888064.HMPREF9088_1226"/>
<dbReference type="SUPFAM" id="SSF143120">
    <property type="entry name" value="YefM-like"/>
    <property type="match status" value="1"/>
</dbReference>
<gene>
    <name evidence="3" type="ORF">HMPREF9088_1226</name>
</gene>
<accession>E6LFT6</accession>